<organism evidence="9 10">
    <name type="scientific">Corallococcus terminator</name>
    <dbReference type="NCBI Taxonomy" id="2316733"/>
    <lineage>
        <taxon>Bacteria</taxon>
        <taxon>Pseudomonadati</taxon>
        <taxon>Myxococcota</taxon>
        <taxon>Myxococcia</taxon>
        <taxon>Myxococcales</taxon>
        <taxon>Cystobacterineae</taxon>
        <taxon>Myxococcaceae</taxon>
        <taxon>Corallococcus</taxon>
    </lineage>
</organism>
<dbReference type="Gene3D" id="3.30.1300.10">
    <property type="entry name" value="Pantoate-beta-alanine ligase, C-terminal domain"/>
    <property type="match status" value="1"/>
</dbReference>
<dbReference type="GO" id="GO:0005524">
    <property type="term" value="F:ATP binding"/>
    <property type="evidence" value="ECO:0007669"/>
    <property type="project" value="UniProtKB-KW"/>
</dbReference>
<accession>A0A3A8IJV8</accession>
<dbReference type="EMBL" id="RAVZ01000179">
    <property type="protein sequence ID" value="RKG83475.1"/>
    <property type="molecule type" value="Genomic_DNA"/>
</dbReference>
<dbReference type="Pfam" id="PF02569">
    <property type="entry name" value="Pantoate_ligase"/>
    <property type="match status" value="1"/>
</dbReference>
<dbReference type="OrthoDB" id="9773087at2"/>
<sequence length="284" mass="30668">MAPRVLRTVPEVKAWVATLQKEGRRLALVPTMGFLHEGHVSLMREGGRRADVVAASIFVNPTQFGPREDLARYPRDFEGDLGRCASAGVEAVFAPEPAAMYPPGYQTYVDVTDVSQGLCGERRPGHFRGVATIVTQLLSLFRPAVALFGEKDYQQLQVIRALNRDLHLGADIVGMPTVREADGLAMSSRNAYLSADERQRALALSKGQRAAQALLASGTRDTGALVDAVRRELKAADLREDYVEVRDAETLSPLGTVAPGQTARVLVAAFCGATRLIDNMPLGG</sequence>
<comment type="function">
    <text evidence="8">Catalyzes the condensation of pantoate with beta-alanine in an ATP-dependent reaction via a pantoyl-adenylate intermediate.</text>
</comment>
<dbReference type="PANTHER" id="PTHR21299">
    <property type="entry name" value="CYTIDYLATE KINASE/PANTOATE-BETA-ALANINE LIGASE"/>
    <property type="match status" value="1"/>
</dbReference>
<feature type="binding site" evidence="8">
    <location>
        <position position="63"/>
    </location>
    <ligand>
        <name>(R)-pantoate</name>
        <dbReference type="ChEBI" id="CHEBI:15980"/>
    </ligand>
</feature>
<dbReference type="Gene3D" id="3.40.50.620">
    <property type="entry name" value="HUPs"/>
    <property type="match status" value="1"/>
</dbReference>
<feature type="binding site" evidence="8">
    <location>
        <begin position="149"/>
        <end position="152"/>
    </location>
    <ligand>
        <name>ATP</name>
        <dbReference type="ChEBI" id="CHEBI:30616"/>
    </ligand>
</feature>
<feature type="binding site" evidence="8">
    <location>
        <begin position="32"/>
        <end position="39"/>
    </location>
    <ligand>
        <name>ATP</name>
        <dbReference type="ChEBI" id="CHEBI:30616"/>
    </ligand>
</feature>
<name>A0A3A8IJV8_9BACT</name>
<keyword evidence="4 8" id="KW-0566">Pantothenate biosynthesis</keyword>
<feature type="binding site" evidence="8">
    <location>
        <position position="63"/>
    </location>
    <ligand>
        <name>beta-alanine</name>
        <dbReference type="ChEBI" id="CHEBI:57966"/>
    </ligand>
</feature>
<dbReference type="AlphaFoldDB" id="A0A3A8IJV8"/>
<keyword evidence="5 8" id="KW-0547">Nucleotide-binding</keyword>
<evidence type="ECO:0000256" key="6">
    <source>
        <dbReference type="ARBA" id="ARBA00022840"/>
    </source>
</evidence>
<comment type="catalytic activity">
    <reaction evidence="7 8">
        <text>(R)-pantoate + beta-alanine + ATP = (R)-pantothenate + AMP + diphosphate + H(+)</text>
        <dbReference type="Rhea" id="RHEA:10912"/>
        <dbReference type="ChEBI" id="CHEBI:15378"/>
        <dbReference type="ChEBI" id="CHEBI:15980"/>
        <dbReference type="ChEBI" id="CHEBI:29032"/>
        <dbReference type="ChEBI" id="CHEBI:30616"/>
        <dbReference type="ChEBI" id="CHEBI:33019"/>
        <dbReference type="ChEBI" id="CHEBI:57966"/>
        <dbReference type="ChEBI" id="CHEBI:456215"/>
        <dbReference type="EC" id="6.3.2.1"/>
    </reaction>
</comment>
<comment type="pathway">
    <text evidence="1 8">Cofactor biosynthesis; (R)-pantothenate biosynthesis; (R)-pantothenate from (R)-pantoate and beta-alanine: step 1/1.</text>
</comment>
<proteinExistence type="inferred from homology"/>
<dbReference type="GO" id="GO:0004592">
    <property type="term" value="F:pantoate-beta-alanine ligase activity"/>
    <property type="evidence" value="ECO:0007669"/>
    <property type="project" value="UniProtKB-UniRule"/>
</dbReference>
<comment type="similarity">
    <text evidence="2 8">Belongs to the pantothenate synthetase family.</text>
</comment>
<keyword evidence="6 8" id="KW-0067">ATP-binding</keyword>
<evidence type="ECO:0000256" key="2">
    <source>
        <dbReference type="ARBA" id="ARBA00009256"/>
    </source>
</evidence>
<dbReference type="EC" id="6.3.2.1" evidence="8"/>
<gene>
    <name evidence="8" type="primary">panC</name>
    <name evidence="9" type="ORF">D7V88_24000</name>
</gene>
<dbReference type="UniPathway" id="UPA00028">
    <property type="reaction ID" value="UER00005"/>
</dbReference>
<comment type="caution">
    <text evidence="9">The sequence shown here is derived from an EMBL/GenBank/DDBJ whole genome shotgun (WGS) entry which is preliminary data.</text>
</comment>
<evidence type="ECO:0000313" key="10">
    <source>
        <dbReference type="Proteomes" id="UP000268094"/>
    </source>
</evidence>
<reference evidence="10" key="1">
    <citation type="submission" date="2018-09" db="EMBL/GenBank/DDBJ databases">
        <authorList>
            <person name="Livingstone P.G."/>
            <person name="Whitworth D.E."/>
        </authorList>
    </citation>
    <scope>NUCLEOTIDE SEQUENCE [LARGE SCALE GENOMIC DNA]</scope>
    <source>
        <strain evidence="10">CA054A</strain>
    </source>
</reference>
<dbReference type="NCBIfam" id="TIGR00018">
    <property type="entry name" value="panC"/>
    <property type="match status" value="1"/>
</dbReference>
<evidence type="ECO:0000256" key="5">
    <source>
        <dbReference type="ARBA" id="ARBA00022741"/>
    </source>
</evidence>
<keyword evidence="3 8" id="KW-0436">Ligase</keyword>
<comment type="miscellaneous">
    <text evidence="8">The reaction proceeds by a bi uni uni bi ping pong mechanism.</text>
</comment>
<dbReference type="GO" id="GO:0015940">
    <property type="term" value="P:pantothenate biosynthetic process"/>
    <property type="evidence" value="ECO:0007669"/>
    <property type="project" value="UniProtKB-UniRule"/>
</dbReference>
<feature type="active site" description="Proton donor" evidence="8">
    <location>
        <position position="39"/>
    </location>
</feature>
<dbReference type="SUPFAM" id="SSF52374">
    <property type="entry name" value="Nucleotidylyl transferase"/>
    <property type="match status" value="1"/>
</dbReference>
<protein>
    <recommendedName>
        <fullName evidence="8">Pantothenate synthetase</fullName>
        <shortName evidence="8">PS</shortName>
        <ecNumber evidence="8">6.3.2.1</ecNumber>
    </recommendedName>
    <alternativeName>
        <fullName evidence="8">Pantoate--beta-alanine ligase</fullName>
    </alternativeName>
    <alternativeName>
        <fullName evidence="8">Pantoate-activating enzyme</fullName>
    </alternativeName>
</protein>
<dbReference type="RefSeq" id="WP_120542976.1">
    <property type="nucleotide sequence ID" value="NZ_RAVZ01000179.1"/>
</dbReference>
<evidence type="ECO:0000256" key="7">
    <source>
        <dbReference type="ARBA" id="ARBA00048258"/>
    </source>
</evidence>
<evidence type="ECO:0000313" key="9">
    <source>
        <dbReference type="EMBL" id="RKG83475.1"/>
    </source>
</evidence>
<feature type="binding site" evidence="8">
    <location>
        <position position="155"/>
    </location>
    <ligand>
        <name>(R)-pantoate</name>
        <dbReference type="ChEBI" id="CHEBI:15980"/>
    </ligand>
</feature>
<dbReference type="PANTHER" id="PTHR21299:SF1">
    <property type="entry name" value="PANTOATE--BETA-ALANINE LIGASE"/>
    <property type="match status" value="1"/>
</dbReference>
<dbReference type="InterPro" id="IPR003721">
    <property type="entry name" value="Pantoate_ligase"/>
</dbReference>
<dbReference type="HAMAP" id="MF_00158">
    <property type="entry name" value="PanC"/>
    <property type="match status" value="1"/>
</dbReference>
<keyword evidence="8" id="KW-0963">Cytoplasm</keyword>
<evidence type="ECO:0000256" key="1">
    <source>
        <dbReference type="ARBA" id="ARBA00004990"/>
    </source>
</evidence>
<evidence type="ECO:0000256" key="3">
    <source>
        <dbReference type="ARBA" id="ARBA00022598"/>
    </source>
</evidence>
<keyword evidence="10" id="KW-1185">Reference proteome</keyword>
<comment type="subunit">
    <text evidence="8">Homodimer.</text>
</comment>
<dbReference type="Proteomes" id="UP000268094">
    <property type="component" value="Unassembled WGS sequence"/>
</dbReference>
<comment type="subcellular location">
    <subcellularLocation>
        <location evidence="8">Cytoplasm</location>
    </subcellularLocation>
</comment>
<feature type="binding site" evidence="8">
    <location>
        <begin position="186"/>
        <end position="189"/>
    </location>
    <ligand>
        <name>ATP</name>
        <dbReference type="ChEBI" id="CHEBI:30616"/>
    </ligand>
</feature>
<dbReference type="InterPro" id="IPR042176">
    <property type="entry name" value="Pantoate_ligase_C"/>
</dbReference>
<evidence type="ECO:0000256" key="8">
    <source>
        <dbReference type="HAMAP-Rule" id="MF_00158"/>
    </source>
</evidence>
<evidence type="ECO:0000256" key="4">
    <source>
        <dbReference type="ARBA" id="ARBA00022655"/>
    </source>
</evidence>
<dbReference type="InterPro" id="IPR014729">
    <property type="entry name" value="Rossmann-like_a/b/a_fold"/>
</dbReference>
<dbReference type="CDD" id="cd00560">
    <property type="entry name" value="PanC"/>
    <property type="match status" value="1"/>
</dbReference>
<feature type="binding site" evidence="8">
    <location>
        <position position="178"/>
    </location>
    <ligand>
        <name>ATP</name>
        <dbReference type="ChEBI" id="CHEBI:30616"/>
    </ligand>
</feature>
<dbReference type="GO" id="GO:0005829">
    <property type="term" value="C:cytosol"/>
    <property type="evidence" value="ECO:0007669"/>
    <property type="project" value="TreeGrafter"/>
</dbReference>